<dbReference type="GO" id="GO:0101031">
    <property type="term" value="C:protein folding chaperone complex"/>
    <property type="evidence" value="ECO:0007669"/>
    <property type="project" value="TreeGrafter"/>
</dbReference>
<dbReference type="Proteomes" id="UP000277928">
    <property type="component" value="Unassembled WGS sequence"/>
</dbReference>
<keyword evidence="5" id="KW-1133">Transmembrane helix</keyword>
<keyword evidence="8" id="KW-1185">Reference proteome</keyword>
<accession>A0A3P6TJU8</accession>
<dbReference type="Pfam" id="PF13877">
    <property type="entry name" value="RPAP3_C"/>
    <property type="match status" value="1"/>
</dbReference>
<name>A0A3P6TJU8_LITSI</name>
<dbReference type="Gene3D" id="1.25.40.10">
    <property type="entry name" value="Tetratricopeptide repeat domain"/>
    <property type="match status" value="1"/>
</dbReference>
<evidence type="ECO:0000259" key="6">
    <source>
        <dbReference type="Pfam" id="PF13877"/>
    </source>
</evidence>
<dbReference type="EMBL" id="UYRX01000293">
    <property type="protein sequence ID" value="VDK79470.1"/>
    <property type="molecule type" value="Genomic_DNA"/>
</dbReference>
<dbReference type="SUPFAM" id="SSF48452">
    <property type="entry name" value="TPR-like"/>
    <property type="match status" value="1"/>
</dbReference>
<dbReference type="PANTHER" id="PTHR46423">
    <property type="entry name" value="RNA POLYMERASE II-ASSOCIATED PROTEIN 3"/>
    <property type="match status" value="1"/>
</dbReference>
<dbReference type="InterPro" id="IPR051966">
    <property type="entry name" value="RPAP3"/>
</dbReference>
<evidence type="ECO:0000256" key="2">
    <source>
        <dbReference type="ARBA" id="ARBA00022803"/>
    </source>
</evidence>
<keyword evidence="2" id="KW-0802">TPR repeat</keyword>
<evidence type="ECO:0000256" key="3">
    <source>
        <dbReference type="ARBA" id="ARBA00038275"/>
    </source>
</evidence>
<dbReference type="STRING" id="42156.A0A3P6TJU8"/>
<evidence type="ECO:0000256" key="4">
    <source>
        <dbReference type="ARBA" id="ARBA00040133"/>
    </source>
</evidence>
<dbReference type="AlphaFoldDB" id="A0A3P6TJU8"/>
<evidence type="ECO:0000313" key="8">
    <source>
        <dbReference type="Proteomes" id="UP000277928"/>
    </source>
</evidence>
<evidence type="ECO:0000256" key="5">
    <source>
        <dbReference type="SAM" id="Phobius"/>
    </source>
</evidence>
<keyword evidence="5" id="KW-0472">Membrane</keyword>
<proteinExistence type="inferred from homology"/>
<dbReference type="InterPro" id="IPR025986">
    <property type="entry name" value="RPAP3-like_C"/>
</dbReference>
<sequence length="253" mass="29139">MAEIESTASEAEAERYRSEGNEHFRSFRYHNAINSYTRSLECYETSSVLANRAQAYLNTKQYIFFYSLILIWRIIRVVLVFGYERALMDSARALELDATNIKALFRYGKALKHLNLYEIAAEMISKIDLIDQKNEEIAKLKESVQNKEELSSVEIPPPPTTSYIFISDFHRLKSKPIAFAEYFLSIDKNRYGELFDEIIETEMIKCLIVGFGDLADESNIPQLLECLIKLADVSRIDIAVLFLDEATKNGLFL</sequence>
<keyword evidence="5" id="KW-0812">Transmembrane</keyword>
<feature type="domain" description="RNA-polymerase II-associated protein 3-like C-terminal" evidence="6">
    <location>
        <begin position="158"/>
        <end position="248"/>
    </location>
</feature>
<gene>
    <name evidence="7" type="ORF">NLS_LOCUS4523</name>
</gene>
<dbReference type="InterPro" id="IPR011990">
    <property type="entry name" value="TPR-like_helical_dom_sf"/>
</dbReference>
<keyword evidence="1" id="KW-0677">Repeat</keyword>
<dbReference type="OMA" id="SFRYHNA"/>
<feature type="transmembrane region" description="Helical" evidence="5">
    <location>
        <begin position="63"/>
        <end position="83"/>
    </location>
</feature>
<evidence type="ECO:0000256" key="1">
    <source>
        <dbReference type="ARBA" id="ARBA00022737"/>
    </source>
</evidence>
<dbReference type="PANTHER" id="PTHR46423:SF1">
    <property type="entry name" value="RNA POLYMERASE II-ASSOCIATED PROTEIN 3"/>
    <property type="match status" value="1"/>
</dbReference>
<dbReference type="OrthoDB" id="245563at2759"/>
<protein>
    <recommendedName>
        <fullName evidence="4">RNA polymerase II-associated protein 3</fullName>
    </recommendedName>
</protein>
<comment type="similarity">
    <text evidence="3">Belongs to the RPAP3 family.</text>
</comment>
<evidence type="ECO:0000313" key="7">
    <source>
        <dbReference type="EMBL" id="VDK79470.1"/>
    </source>
</evidence>
<reference evidence="7 8" key="1">
    <citation type="submission" date="2018-08" db="EMBL/GenBank/DDBJ databases">
        <authorList>
            <person name="Laetsch R D."/>
            <person name="Stevens L."/>
            <person name="Kumar S."/>
            <person name="Blaxter L. M."/>
        </authorList>
    </citation>
    <scope>NUCLEOTIDE SEQUENCE [LARGE SCALE GENOMIC DNA]</scope>
</reference>
<organism evidence="7 8">
    <name type="scientific">Litomosoides sigmodontis</name>
    <name type="common">Filarial nematode worm</name>
    <dbReference type="NCBI Taxonomy" id="42156"/>
    <lineage>
        <taxon>Eukaryota</taxon>
        <taxon>Metazoa</taxon>
        <taxon>Ecdysozoa</taxon>
        <taxon>Nematoda</taxon>
        <taxon>Chromadorea</taxon>
        <taxon>Rhabditida</taxon>
        <taxon>Spirurina</taxon>
        <taxon>Spiruromorpha</taxon>
        <taxon>Filarioidea</taxon>
        <taxon>Onchocercidae</taxon>
        <taxon>Litomosoides</taxon>
    </lineage>
</organism>